<dbReference type="Gene3D" id="3.30.1180.20">
    <property type="entry name" value="Dihydroxyacetone kinase, domain 2"/>
    <property type="match status" value="1"/>
</dbReference>
<accession>A0ABP0CWD9</accession>
<dbReference type="GO" id="GO:0016301">
    <property type="term" value="F:kinase activity"/>
    <property type="evidence" value="ECO:0007669"/>
    <property type="project" value="UniProtKB-KW"/>
</dbReference>
<dbReference type="Gene3D" id="3.40.50.10440">
    <property type="entry name" value="Dihydroxyacetone kinase, domain 1"/>
    <property type="match status" value="1"/>
</dbReference>
<comment type="catalytic activity">
    <reaction evidence="9">
        <text>D-glyceraldehyde + ATP = D-glyceraldehyde 3-phosphate + ADP + H(+)</text>
        <dbReference type="Rhea" id="RHEA:13941"/>
        <dbReference type="ChEBI" id="CHEBI:15378"/>
        <dbReference type="ChEBI" id="CHEBI:17378"/>
        <dbReference type="ChEBI" id="CHEBI:30616"/>
        <dbReference type="ChEBI" id="CHEBI:59776"/>
        <dbReference type="ChEBI" id="CHEBI:456216"/>
        <dbReference type="EC" id="2.7.1.28"/>
    </reaction>
</comment>
<evidence type="ECO:0000256" key="8">
    <source>
        <dbReference type="ARBA" id="ARBA00022840"/>
    </source>
</evidence>
<organism evidence="13 14">
    <name type="scientific">Sporothrix curviconia</name>
    <dbReference type="NCBI Taxonomy" id="1260050"/>
    <lineage>
        <taxon>Eukaryota</taxon>
        <taxon>Fungi</taxon>
        <taxon>Dikarya</taxon>
        <taxon>Ascomycota</taxon>
        <taxon>Pezizomycotina</taxon>
        <taxon>Sordariomycetes</taxon>
        <taxon>Sordariomycetidae</taxon>
        <taxon>Ophiostomatales</taxon>
        <taxon>Ophiostomataceae</taxon>
        <taxon>Sporothrix</taxon>
    </lineage>
</organism>
<evidence type="ECO:0000256" key="10">
    <source>
        <dbReference type="ARBA" id="ARBA00048898"/>
    </source>
</evidence>
<comment type="caution">
    <text evidence="13">The sequence shown here is derived from an EMBL/GenBank/DDBJ whole genome shotgun (WGS) entry which is preliminary data.</text>
</comment>
<comment type="function">
    <text evidence="1">Catalyzes both the phosphorylation of dihydroxyacetone and of glyceraldehyde.</text>
</comment>
<evidence type="ECO:0000256" key="9">
    <source>
        <dbReference type="ARBA" id="ARBA00047974"/>
    </source>
</evidence>
<evidence type="ECO:0000256" key="1">
    <source>
        <dbReference type="ARBA" id="ARBA00003264"/>
    </source>
</evidence>
<dbReference type="PANTHER" id="PTHR28629">
    <property type="entry name" value="TRIOKINASE/FMN CYCLASE"/>
    <property type="match status" value="1"/>
</dbReference>
<keyword evidence="6 13" id="KW-0418">Kinase</keyword>
<name>A0ABP0CWD9_9PEZI</name>
<evidence type="ECO:0000256" key="6">
    <source>
        <dbReference type="ARBA" id="ARBA00022777"/>
    </source>
</evidence>
<evidence type="ECO:0000259" key="11">
    <source>
        <dbReference type="PROSITE" id="PS51480"/>
    </source>
</evidence>
<dbReference type="NCBIfam" id="TIGR02361">
    <property type="entry name" value="dak_ATP"/>
    <property type="match status" value="1"/>
</dbReference>
<dbReference type="Pfam" id="PF02734">
    <property type="entry name" value="Dak2"/>
    <property type="match status" value="1"/>
</dbReference>
<keyword evidence="14" id="KW-1185">Reference proteome</keyword>
<dbReference type="InterPro" id="IPR036117">
    <property type="entry name" value="DhaL_dom_sf"/>
</dbReference>
<feature type="domain" description="DhaL" evidence="11">
    <location>
        <begin position="377"/>
        <end position="586"/>
    </location>
</feature>
<dbReference type="Proteomes" id="UP001642405">
    <property type="component" value="Unassembled WGS sequence"/>
</dbReference>
<dbReference type="SUPFAM" id="SSF101473">
    <property type="entry name" value="DhaL-like"/>
    <property type="match status" value="1"/>
</dbReference>
<dbReference type="InterPro" id="IPR050861">
    <property type="entry name" value="Dihydroxyacetone_Kinase"/>
</dbReference>
<keyword evidence="7" id="KW-0319">Glycerol metabolism</keyword>
<dbReference type="SMART" id="SM01120">
    <property type="entry name" value="Dak2"/>
    <property type="match status" value="1"/>
</dbReference>
<keyword evidence="8" id="KW-0067">ATP-binding</keyword>
<keyword evidence="4" id="KW-0808">Transferase</keyword>
<dbReference type="InterPro" id="IPR004007">
    <property type="entry name" value="DhaL_dom"/>
</dbReference>
<dbReference type="PANTHER" id="PTHR28629:SF4">
    <property type="entry name" value="TRIOKINASE_FMN CYCLASE"/>
    <property type="match status" value="1"/>
</dbReference>
<sequence length="596" mass="62668">MSLGKHFINGITDPITRALRVALLQDPSLRLITDDKVLYRDDGRSDKVRIVAGGGSGHEPAYAGYLGEGMLDVAVAGQIFASPSASQISAGLHAATTDKGFLMVVKNYTGDKLNFGLAAEKVKADGKHVNIVFVNDDASVEGNALVGQRGLAGVVPVLKVAGALAAKGASLEDVTRVASKTATSLVTVSASLDRCSVPNRGKQDGLPFDELEYGMGIHNEPGTQRAKVVFLDKTVEHLLAMIFRQPTETSNWRPAPGHTVGVIINNLGGLSVLELNVVADEILQQLKSRHTDIHVVRLMVGTFLTSLDGPGFSITMLRLDDPEILSLLDEPTTAPAWPHRIINISGDHLPLKAQTVAPKLPSHEAVSQVDETAYETAALGKLLDGIDATTRADEPLITKYDTIAGDGDCGETLLNGVQALLRGFDEYSAKTILPSQAFRLAATAAERGMGGTSGALYAIFLNAVSNALRTPTINTSAHGKGVSDSALPAICNALDAGLGELCKYTLARKGHRTLMDALIPFVETLQLTGRLTDAYASAQAGAESTRHMHAAMGRASYVGSDVFEQHGGIPDPGALGVTSVIRGVVEALGLTVAVTK</sequence>
<evidence type="ECO:0000256" key="7">
    <source>
        <dbReference type="ARBA" id="ARBA00022798"/>
    </source>
</evidence>
<gene>
    <name evidence="13" type="primary">DAK2</name>
    <name evidence="13" type="ORF">SCUCBS95973_009416</name>
</gene>
<feature type="domain" description="DhaK" evidence="12">
    <location>
        <begin position="10"/>
        <end position="337"/>
    </location>
</feature>
<comment type="pathway">
    <text evidence="2">Polyol metabolism; glycerol fermentation; glycerone phosphate from glycerol (oxidative route): step 2/2.</text>
</comment>
<dbReference type="Gene3D" id="1.25.40.340">
    <property type="match status" value="1"/>
</dbReference>
<keyword evidence="5" id="KW-0547">Nucleotide-binding</keyword>
<evidence type="ECO:0000256" key="2">
    <source>
        <dbReference type="ARBA" id="ARBA00004778"/>
    </source>
</evidence>
<comment type="catalytic activity">
    <reaction evidence="10">
        <text>dihydroxyacetone + ATP = dihydroxyacetone phosphate + ADP + H(+)</text>
        <dbReference type="Rhea" id="RHEA:15773"/>
        <dbReference type="ChEBI" id="CHEBI:15378"/>
        <dbReference type="ChEBI" id="CHEBI:16016"/>
        <dbReference type="ChEBI" id="CHEBI:30616"/>
        <dbReference type="ChEBI" id="CHEBI:57642"/>
        <dbReference type="ChEBI" id="CHEBI:456216"/>
        <dbReference type="EC" id="2.7.1.29"/>
    </reaction>
</comment>
<dbReference type="EMBL" id="CAWUHB010000105">
    <property type="protein sequence ID" value="CAK7235877.1"/>
    <property type="molecule type" value="Genomic_DNA"/>
</dbReference>
<evidence type="ECO:0000313" key="14">
    <source>
        <dbReference type="Proteomes" id="UP001642405"/>
    </source>
</evidence>
<dbReference type="InterPro" id="IPR012734">
    <property type="entry name" value="DhaK_ATP"/>
</dbReference>
<dbReference type="PROSITE" id="PS51480">
    <property type="entry name" value="DHAL"/>
    <property type="match status" value="1"/>
</dbReference>
<protein>
    <submittedName>
        <fullName evidence="13">Dihydroxyacetone kinase 2</fullName>
    </submittedName>
</protein>
<evidence type="ECO:0000256" key="3">
    <source>
        <dbReference type="ARBA" id="ARBA00008757"/>
    </source>
</evidence>
<reference evidence="13 14" key="1">
    <citation type="submission" date="2024-01" db="EMBL/GenBank/DDBJ databases">
        <authorList>
            <person name="Allen C."/>
            <person name="Tagirdzhanova G."/>
        </authorList>
    </citation>
    <scope>NUCLEOTIDE SEQUENCE [LARGE SCALE GENOMIC DNA]</scope>
</reference>
<proteinExistence type="inferred from homology"/>
<evidence type="ECO:0000313" key="13">
    <source>
        <dbReference type="EMBL" id="CAK7235877.1"/>
    </source>
</evidence>
<evidence type="ECO:0000256" key="5">
    <source>
        <dbReference type="ARBA" id="ARBA00022741"/>
    </source>
</evidence>
<dbReference type="SUPFAM" id="SSF82549">
    <property type="entry name" value="DAK1/DegV-like"/>
    <property type="match status" value="1"/>
</dbReference>
<dbReference type="Pfam" id="PF02733">
    <property type="entry name" value="Dak1"/>
    <property type="match status" value="1"/>
</dbReference>
<dbReference type="InterPro" id="IPR004006">
    <property type="entry name" value="DhaK_dom"/>
</dbReference>
<evidence type="ECO:0000259" key="12">
    <source>
        <dbReference type="PROSITE" id="PS51481"/>
    </source>
</evidence>
<comment type="similarity">
    <text evidence="3">Belongs to the dihydroxyacetone kinase (DAK) family.</text>
</comment>
<evidence type="ECO:0000256" key="4">
    <source>
        <dbReference type="ARBA" id="ARBA00022679"/>
    </source>
</evidence>
<dbReference type="PROSITE" id="PS51481">
    <property type="entry name" value="DHAK"/>
    <property type="match status" value="1"/>
</dbReference>